<gene>
    <name evidence="2" type="ORF">GCM10009067_35040</name>
</gene>
<sequence>MRRNPFSGRRTTILAILITIIVLTADAGIASAAVSGSFSSSYDGWNDGSSSDARGHEIQVTGTIEVTGDSAVNPRIVIQGADNTVLDQSSVQVFVEGDRSINFDRSTRESAVVYRADEVPAGTTLRVEYRTYYIGGADSGDVTVGEVNFNYETPGGSSQQESFSTQNALENRPENVIDSLEQQTDQGETLSTAQEILSYVGILAVIFVILKLGLSLVRDGEDDDIDI</sequence>
<keyword evidence="1" id="KW-1133">Transmembrane helix</keyword>
<protein>
    <submittedName>
        <fullName evidence="2">Uncharacterized protein</fullName>
    </submittedName>
</protein>
<dbReference type="AlphaFoldDB" id="A0A830EQ63"/>
<proteinExistence type="predicted"/>
<reference evidence="2" key="1">
    <citation type="journal article" date="2014" name="Int. J. Syst. Evol. Microbiol.">
        <title>Complete genome sequence of Corynebacterium casei LMG S-19264T (=DSM 44701T), isolated from a smear-ripened cheese.</title>
        <authorList>
            <consortium name="US DOE Joint Genome Institute (JGI-PGF)"/>
            <person name="Walter F."/>
            <person name="Albersmeier A."/>
            <person name="Kalinowski J."/>
            <person name="Ruckert C."/>
        </authorList>
    </citation>
    <scope>NUCLEOTIDE SEQUENCE</scope>
    <source>
        <strain evidence="2">JCM 19018</strain>
    </source>
</reference>
<keyword evidence="1" id="KW-0472">Membrane</keyword>
<organism evidence="2 3">
    <name type="scientific">Haloarcula sebkhae</name>
    <dbReference type="NCBI Taxonomy" id="932660"/>
    <lineage>
        <taxon>Archaea</taxon>
        <taxon>Methanobacteriati</taxon>
        <taxon>Methanobacteriota</taxon>
        <taxon>Stenosarchaea group</taxon>
        <taxon>Halobacteria</taxon>
        <taxon>Halobacteriales</taxon>
        <taxon>Haloarculaceae</taxon>
        <taxon>Haloarcula</taxon>
    </lineage>
</organism>
<evidence type="ECO:0000256" key="1">
    <source>
        <dbReference type="SAM" id="Phobius"/>
    </source>
</evidence>
<reference evidence="2" key="2">
    <citation type="submission" date="2020-09" db="EMBL/GenBank/DDBJ databases">
        <authorList>
            <person name="Sun Q."/>
            <person name="Ohkuma M."/>
        </authorList>
    </citation>
    <scope>NUCLEOTIDE SEQUENCE</scope>
    <source>
        <strain evidence="2">JCM 19018</strain>
    </source>
</reference>
<feature type="transmembrane region" description="Helical" evidence="1">
    <location>
        <begin position="196"/>
        <end position="217"/>
    </location>
</feature>
<name>A0A830EQ63_9EURY</name>
<evidence type="ECO:0000313" key="2">
    <source>
        <dbReference type="EMBL" id="GGK79700.1"/>
    </source>
</evidence>
<dbReference type="OrthoDB" id="350387at2157"/>
<comment type="caution">
    <text evidence="2">The sequence shown here is derived from an EMBL/GenBank/DDBJ whole genome shotgun (WGS) entry which is preliminary data.</text>
</comment>
<dbReference type="RefSeq" id="WP_004592062.1">
    <property type="nucleotide sequence ID" value="NZ_BMPD01000007.1"/>
</dbReference>
<dbReference type="EMBL" id="BMPD01000007">
    <property type="protein sequence ID" value="GGK79700.1"/>
    <property type="molecule type" value="Genomic_DNA"/>
</dbReference>
<keyword evidence="1" id="KW-0812">Transmembrane</keyword>
<evidence type="ECO:0000313" key="3">
    <source>
        <dbReference type="Proteomes" id="UP000614221"/>
    </source>
</evidence>
<dbReference type="Proteomes" id="UP000614221">
    <property type="component" value="Unassembled WGS sequence"/>
</dbReference>
<accession>A0A830EQ63</accession>